<dbReference type="InterPro" id="IPR035919">
    <property type="entry name" value="EAL_sf"/>
</dbReference>
<gene>
    <name evidence="2" type="ORF">GNZ13_35510</name>
</gene>
<organism evidence="2 3">
    <name type="scientific">Paraburkholderia elongata</name>
    <dbReference type="NCBI Taxonomy" id="2675747"/>
    <lineage>
        <taxon>Bacteria</taxon>
        <taxon>Pseudomonadati</taxon>
        <taxon>Pseudomonadota</taxon>
        <taxon>Betaproteobacteria</taxon>
        <taxon>Burkholderiales</taxon>
        <taxon>Burkholderiaceae</taxon>
        <taxon>Paraburkholderia</taxon>
    </lineage>
</organism>
<dbReference type="InterPro" id="IPR050706">
    <property type="entry name" value="Cyclic-di-GMP_PDE-like"/>
</dbReference>
<name>A0A972NWG4_9BURK</name>
<dbReference type="AlphaFoldDB" id="A0A972NWG4"/>
<protein>
    <submittedName>
        <fullName evidence="2">EAL domain-containing protein</fullName>
    </submittedName>
</protein>
<feature type="domain" description="EAL" evidence="1">
    <location>
        <begin position="150"/>
        <end position="367"/>
    </location>
</feature>
<dbReference type="PANTHER" id="PTHR33121">
    <property type="entry name" value="CYCLIC DI-GMP PHOSPHODIESTERASE PDEF"/>
    <property type="match status" value="1"/>
</dbReference>
<dbReference type="Proteomes" id="UP000655523">
    <property type="component" value="Unassembled WGS sequence"/>
</dbReference>
<comment type="caution">
    <text evidence="2">The sequence shown here is derived from an EMBL/GenBank/DDBJ whole genome shotgun (WGS) entry which is preliminary data.</text>
</comment>
<evidence type="ECO:0000313" key="3">
    <source>
        <dbReference type="Proteomes" id="UP000655523"/>
    </source>
</evidence>
<dbReference type="CDD" id="cd01948">
    <property type="entry name" value="EAL"/>
    <property type="match status" value="1"/>
</dbReference>
<evidence type="ECO:0000259" key="1">
    <source>
        <dbReference type="PROSITE" id="PS50883"/>
    </source>
</evidence>
<dbReference type="GO" id="GO:0071111">
    <property type="term" value="F:cyclic-guanylate-specific phosphodiesterase activity"/>
    <property type="evidence" value="ECO:0007669"/>
    <property type="project" value="InterPro"/>
</dbReference>
<dbReference type="RefSeq" id="WP_172173336.1">
    <property type="nucleotide sequence ID" value="NZ_WOEZ01000197.1"/>
</dbReference>
<dbReference type="InterPro" id="IPR001633">
    <property type="entry name" value="EAL_dom"/>
</dbReference>
<proteinExistence type="predicted"/>
<dbReference type="PROSITE" id="PS50883">
    <property type="entry name" value="EAL"/>
    <property type="match status" value="1"/>
</dbReference>
<dbReference type="EMBL" id="WOEZ01000197">
    <property type="protein sequence ID" value="NPT59723.1"/>
    <property type="molecule type" value="Genomic_DNA"/>
</dbReference>
<evidence type="ECO:0000313" key="2">
    <source>
        <dbReference type="EMBL" id="NPT59723.1"/>
    </source>
</evidence>
<keyword evidence="3" id="KW-1185">Reference proteome</keyword>
<reference evidence="2 3" key="1">
    <citation type="submission" date="2019-11" db="EMBL/GenBank/DDBJ databases">
        <title>Metabolism of dissolved organic matter in forest soils.</title>
        <authorList>
            <person name="Cyle K.T."/>
            <person name="Wilhelm R.C."/>
            <person name="Martinez C.E."/>
        </authorList>
    </citation>
    <scope>NUCLEOTIDE SEQUENCE [LARGE SCALE GENOMIC DNA]</scope>
    <source>
        <strain evidence="2 3">5N</strain>
    </source>
</reference>
<accession>A0A972NWG4</accession>
<dbReference type="Pfam" id="PF00563">
    <property type="entry name" value="EAL"/>
    <property type="match status" value="1"/>
</dbReference>
<sequence length="367" mass="39853">MTGVIAVLSIKIAESRWLSEIFGEEAARHALTNFGEEATGLLSRLLAQHEVIDRYRADADGHWSACFRILSDGLPRDGKDVVETLEQAGRNLIRERLIAVFGGGTGARITTDLSVFLSSPEVGEEDAKANWLQWTEDRLRSQSRRQVKDRAESSAGVKAILAERSIQTVLQPIVRIRDGAVMGFEELSRGPRGTFFERPDLLFDAAHAAGRLVEMELLCAELALERTKGKLPPGKFLTINLGPDALAPASDKLALAGRQEILFELTEHLPLNEAEGLIDAVGRLRAMGIRLALDDTGCGFVDFGTVGLLNPEIVKLCITVIRTADKGASFAAAIRGSAERLCELGCQVLAEGVETTTQHGAFGTWPR</sequence>
<dbReference type="SMART" id="SM00052">
    <property type="entry name" value="EAL"/>
    <property type="match status" value="1"/>
</dbReference>
<dbReference type="PANTHER" id="PTHR33121:SF76">
    <property type="entry name" value="SIGNALING PROTEIN"/>
    <property type="match status" value="1"/>
</dbReference>
<dbReference type="SUPFAM" id="SSF141868">
    <property type="entry name" value="EAL domain-like"/>
    <property type="match status" value="1"/>
</dbReference>
<dbReference type="Gene3D" id="3.20.20.450">
    <property type="entry name" value="EAL domain"/>
    <property type="match status" value="1"/>
</dbReference>